<evidence type="ECO:0000259" key="1">
    <source>
        <dbReference type="Pfam" id="PF14534"/>
    </source>
</evidence>
<dbReference type="STRING" id="33960.TY91_14225"/>
<sequence length="125" mass="14312">MRTATASEQAAILVCRQQIQALIDQDFDKLDQLIAPDAVFEHITGVTQTRDDWLRQIKLGRMQYFNSREEGIDVTVDGSTAVVISHDQLTARIYGMRQTWALATTTILAWRQDAWVIIKTKSRLY</sequence>
<proteinExistence type="predicted"/>
<evidence type="ECO:0000313" key="3">
    <source>
        <dbReference type="Proteomes" id="UP000051845"/>
    </source>
</evidence>
<dbReference type="PATRIC" id="fig|1423733.4.peg.362"/>
<organism evidence="2 3">
    <name type="scientific">Secundilactobacillus collinoides DSM 20515 = JCM 1123</name>
    <dbReference type="NCBI Taxonomy" id="1423733"/>
    <lineage>
        <taxon>Bacteria</taxon>
        <taxon>Bacillati</taxon>
        <taxon>Bacillota</taxon>
        <taxon>Bacilli</taxon>
        <taxon>Lactobacillales</taxon>
        <taxon>Lactobacillaceae</taxon>
        <taxon>Secundilactobacillus</taxon>
    </lineage>
</organism>
<dbReference type="Proteomes" id="UP000051845">
    <property type="component" value="Unassembled WGS sequence"/>
</dbReference>
<comment type="caution">
    <text evidence="2">The sequence shown here is derived from an EMBL/GenBank/DDBJ whole genome shotgun (WGS) entry which is preliminary data.</text>
</comment>
<dbReference type="Pfam" id="PF14534">
    <property type="entry name" value="DUF4440"/>
    <property type="match status" value="1"/>
</dbReference>
<accession>A0A0R2BPC4</accession>
<dbReference type="EMBL" id="AYYR01000013">
    <property type="protein sequence ID" value="KRM77107.1"/>
    <property type="molecule type" value="Genomic_DNA"/>
</dbReference>
<dbReference type="InterPro" id="IPR027843">
    <property type="entry name" value="DUF4440"/>
</dbReference>
<evidence type="ECO:0000313" key="2">
    <source>
        <dbReference type="EMBL" id="KRM77107.1"/>
    </source>
</evidence>
<dbReference type="RefSeq" id="WP_054761408.1">
    <property type="nucleotide sequence ID" value="NZ_AYYR01000013.1"/>
</dbReference>
<name>A0A0R2BPC4_SECCO</name>
<dbReference type="Gene3D" id="3.10.450.50">
    <property type="match status" value="1"/>
</dbReference>
<gene>
    <name evidence="2" type="ORF">FC82_GL000339</name>
</gene>
<dbReference type="SUPFAM" id="SSF54427">
    <property type="entry name" value="NTF2-like"/>
    <property type="match status" value="1"/>
</dbReference>
<dbReference type="AlphaFoldDB" id="A0A0R2BPC4"/>
<feature type="domain" description="DUF4440" evidence="1">
    <location>
        <begin position="16"/>
        <end position="117"/>
    </location>
</feature>
<reference evidence="2 3" key="1">
    <citation type="journal article" date="2015" name="Genome Announc.">
        <title>Expanding the biotechnology potential of lactobacilli through comparative genomics of 213 strains and associated genera.</title>
        <authorList>
            <person name="Sun Z."/>
            <person name="Harris H.M."/>
            <person name="McCann A."/>
            <person name="Guo C."/>
            <person name="Argimon S."/>
            <person name="Zhang W."/>
            <person name="Yang X."/>
            <person name="Jeffery I.B."/>
            <person name="Cooney J.C."/>
            <person name="Kagawa T.F."/>
            <person name="Liu W."/>
            <person name="Song Y."/>
            <person name="Salvetti E."/>
            <person name="Wrobel A."/>
            <person name="Rasinkangas P."/>
            <person name="Parkhill J."/>
            <person name="Rea M.C."/>
            <person name="O'Sullivan O."/>
            <person name="Ritari J."/>
            <person name="Douillard F.P."/>
            <person name="Paul Ross R."/>
            <person name="Yang R."/>
            <person name="Briner A.E."/>
            <person name="Felis G.E."/>
            <person name="de Vos W.M."/>
            <person name="Barrangou R."/>
            <person name="Klaenhammer T.R."/>
            <person name="Caufield P.W."/>
            <person name="Cui Y."/>
            <person name="Zhang H."/>
            <person name="O'Toole P.W."/>
        </authorList>
    </citation>
    <scope>NUCLEOTIDE SEQUENCE [LARGE SCALE GENOMIC DNA]</scope>
    <source>
        <strain evidence="2 3">DSM 20515</strain>
    </source>
</reference>
<dbReference type="InterPro" id="IPR032710">
    <property type="entry name" value="NTF2-like_dom_sf"/>
</dbReference>
<protein>
    <recommendedName>
        <fullName evidence="1">DUF4440 domain-containing protein</fullName>
    </recommendedName>
</protein>